<dbReference type="EMBL" id="JAPUUL010000364">
    <property type="protein sequence ID" value="KAJ8131069.1"/>
    <property type="molecule type" value="Genomic_DNA"/>
</dbReference>
<sequence length="393" mass="44160">MPNSLSAQEATTHVEPPALIDLHTFEVALGALIGFALFCFVARIAIRLIYQKRLRLDDAFLLVAAASLIAATGVLYHISSYFYLSSAVPLNSQVTPYTTTNFSLLLDFQTKVRIYLALTWTTPYAIKGCFLAFMRPLVWHISRGVNWYYWFIVGFCIISWAFAMAEPNIICPYFGADAVKCIVSLGTNIVAFQLTVIVNVLDILSDIMVVSIPIIVLRNSLLSRSTKFGVATFLCLSIFMAIIAIIRLSGYYYKGYGNSVWEFFWQQVECAVAVTTASITAFRTLFVKQQRHDRFGATDSQEPSLFRRFLMRFNALAREQPDEKPTLTSDSWISKLPQVPSPILTGIRTFIHRNGRSRNEVSVATFGTLDSEYDVDYHVAIIAQVRLTSSATH</sequence>
<accession>A0ACC2JUJ9</accession>
<comment type="caution">
    <text evidence="1">The sequence shown here is derived from an EMBL/GenBank/DDBJ whole genome shotgun (WGS) entry which is preliminary data.</text>
</comment>
<evidence type="ECO:0000313" key="1">
    <source>
        <dbReference type="EMBL" id="KAJ8131069.1"/>
    </source>
</evidence>
<keyword evidence="2" id="KW-1185">Reference proteome</keyword>
<organism evidence="1 2">
    <name type="scientific">Lasiodiplodia mahajangana</name>
    <dbReference type="NCBI Taxonomy" id="1108764"/>
    <lineage>
        <taxon>Eukaryota</taxon>
        <taxon>Fungi</taxon>
        <taxon>Dikarya</taxon>
        <taxon>Ascomycota</taxon>
        <taxon>Pezizomycotina</taxon>
        <taxon>Dothideomycetes</taxon>
        <taxon>Dothideomycetes incertae sedis</taxon>
        <taxon>Botryosphaeriales</taxon>
        <taxon>Botryosphaeriaceae</taxon>
        <taxon>Lasiodiplodia</taxon>
    </lineage>
</organism>
<dbReference type="Proteomes" id="UP001153332">
    <property type="component" value="Unassembled WGS sequence"/>
</dbReference>
<reference evidence="1" key="1">
    <citation type="submission" date="2022-12" db="EMBL/GenBank/DDBJ databases">
        <title>Genome Sequence of Lasiodiplodia mahajangana.</title>
        <authorList>
            <person name="Buettner E."/>
        </authorList>
    </citation>
    <scope>NUCLEOTIDE SEQUENCE</scope>
    <source>
        <strain evidence="1">VT137</strain>
    </source>
</reference>
<protein>
    <submittedName>
        <fullName evidence="1">Uncharacterized protein</fullName>
    </submittedName>
</protein>
<evidence type="ECO:0000313" key="2">
    <source>
        <dbReference type="Proteomes" id="UP001153332"/>
    </source>
</evidence>
<name>A0ACC2JUJ9_9PEZI</name>
<gene>
    <name evidence="1" type="ORF">O1611_g2555</name>
</gene>
<proteinExistence type="predicted"/>